<dbReference type="InterPro" id="IPR011640">
    <property type="entry name" value="Fe2_transport_prot_B_C"/>
</dbReference>
<dbReference type="Proteomes" id="UP000214975">
    <property type="component" value="Chromosome"/>
</dbReference>
<feature type="transmembrane region" description="Helical" evidence="17">
    <location>
        <begin position="473"/>
        <end position="494"/>
    </location>
</feature>
<feature type="binding site" evidence="16">
    <location>
        <position position="22"/>
    </location>
    <ligand>
        <name>Mg(2+)</name>
        <dbReference type="ChEBI" id="CHEBI:18420"/>
        <label>1</label>
    </ligand>
</feature>
<keyword evidence="9 17" id="KW-1133">Transmembrane helix</keyword>
<evidence type="ECO:0000256" key="13">
    <source>
        <dbReference type="ARBA" id="ARBA00023136"/>
    </source>
</evidence>
<evidence type="ECO:0000256" key="11">
    <source>
        <dbReference type="ARBA" id="ARBA00023065"/>
    </source>
</evidence>
<dbReference type="RefSeq" id="WP_094396954.1">
    <property type="nucleotide sequence ID" value="NZ_CP016893.1"/>
</dbReference>
<keyword evidence="12 15" id="KW-0342">GTP-binding</keyword>
<comment type="function">
    <text evidence="1 17">Probable transporter of a GTP-driven Fe(2+) uptake system.</text>
</comment>
<feature type="binding site" evidence="15">
    <location>
        <begin position="51"/>
        <end position="54"/>
    </location>
    <ligand>
        <name>GTP</name>
        <dbReference type="ChEBI" id="CHEBI:37565"/>
        <label>1</label>
    </ligand>
</feature>
<comment type="subcellular location">
    <subcellularLocation>
        <location evidence="2">Cell inner membrane</location>
        <topology evidence="2">Multi-pass membrane protein</topology>
    </subcellularLocation>
    <subcellularLocation>
        <location evidence="17">Cell membrane</location>
        <topology evidence="17">Multi-pass membrane protein</topology>
    </subcellularLocation>
</comment>
<feature type="transmembrane region" description="Helical" evidence="17">
    <location>
        <begin position="216"/>
        <end position="237"/>
    </location>
</feature>
<dbReference type="CDD" id="cd01879">
    <property type="entry name" value="FeoB"/>
    <property type="match status" value="1"/>
</dbReference>
<feature type="transmembrane region" description="Helical" evidence="17">
    <location>
        <begin position="567"/>
        <end position="586"/>
    </location>
</feature>
<evidence type="ECO:0000313" key="19">
    <source>
        <dbReference type="EMBL" id="AST56967.1"/>
    </source>
</evidence>
<feature type="transmembrane region" description="Helical" evidence="17">
    <location>
        <begin position="533"/>
        <end position="555"/>
    </location>
</feature>
<dbReference type="InterPro" id="IPR027417">
    <property type="entry name" value="P-loop_NTPase"/>
</dbReference>
<dbReference type="SUPFAM" id="SSF52540">
    <property type="entry name" value="P-loop containing nucleoside triphosphate hydrolases"/>
    <property type="match status" value="1"/>
</dbReference>
<evidence type="ECO:0000259" key="18">
    <source>
        <dbReference type="PROSITE" id="PS51711"/>
    </source>
</evidence>
<dbReference type="NCBIfam" id="TIGR00437">
    <property type="entry name" value="feoB"/>
    <property type="match status" value="1"/>
</dbReference>
<proteinExistence type="inferred from homology"/>
<dbReference type="PROSITE" id="PS51711">
    <property type="entry name" value="G_FEOB"/>
    <property type="match status" value="1"/>
</dbReference>
<dbReference type="Gene3D" id="3.40.50.300">
    <property type="entry name" value="P-loop containing nucleotide triphosphate hydrolases"/>
    <property type="match status" value="1"/>
</dbReference>
<dbReference type="InterPro" id="IPR030389">
    <property type="entry name" value="G_FEOB_dom"/>
</dbReference>
<keyword evidence="8 15" id="KW-0547">Nucleotide-binding</keyword>
<evidence type="ECO:0000256" key="4">
    <source>
        <dbReference type="ARBA" id="ARBA00022475"/>
    </source>
</evidence>
<evidence type="ECO:0000256" key="10">
    <source>
        <dbReference type="ARBA" id="ARBA00023004"/>
    </source>
</evidence>
<dbReference type="InterPro" id="IPR011642">
    <property type="entry name" value="Gate_dom"/>
</dbReference>
<dbReference type="InterPro" id="IPR050860">
    <property type="entry name" value="FeoB_GTPase"/>
</dbReference>
<dbReference type="GO" id="GO:0046872">
    <property type="term" value="F:metal ion binding"/>
    <property type="evidence" value="ECO:0007669"/>
    <property type="project" value="UniProtKB-KW"/>
</dbReference>
<evidence type="ECO:0000256" key="14">
    <source>
        <dbReference type="NCBIfam" id="TIGR00437"/>
    </source>
</evidence>
<evidence type="ECO:0000256" key="12">
    <source>
        <dbReference type="ARBA" id="ARBA00023134"/>
    </source>
</evidence>
<evidence type="ECO:0000256" key="1">
    <source>
        <dbReference type="ARBA" id="ARBA00003926"/>
    </source>
</evidence>
<dbReference type="AlphaFoldDB" id="A0A223HX62"/>
<dbReference type="EMBL" id="CP016893">
    <property type="protein sequence ID" value="AST56967.1"/>
    <property type="molecule type" value="Genomic_DNA"/>
</dbReference>
<dbReference type="InterPro" id="IPR006073">
    <property type="entry name" value="GTP-bd"/>
</dbReference>
<name>A0A223HX62_THETR</name>
<evidence type="ECO:0000256" key="7">
    <source>
        <dbReference type="ARBA" id="ARBA00022692"/>
    </source>
</evidence>
<accession>A0A223HX62</accession>
<reference evidence="19 20" key="1">
    <citation type="submission" date="2016-08" db="EMBL/GenBank/DDBJ databases">
        <title>A novel genetic cassette of butanologenic Thermoanaerobacterium thermosaccharolyticum that directly convert cellulose to butanol.</title>
        <authorList>
            <person name="Li T."/>
            <person name="He J."/>
        </authorList>
    </citation>
    <scope>NUCLEOTIDE SEQUENCE [LARGE SCALE GENOMIC DNA]</scope>
    <source>
        <strain evidence="19 20">TG57</strain>
    </source>
</reference>
<sequence length="596" mass="66073">MITAALIGNPNVGKTTLFNLLTGSNQHVGNWPGVTVEKKEGFISENVKLVDLPGIYAMDTYSNEEKISKAFLESGDVDLILNIVDASNLQRNLYLTMQLKEFNKPIVLILNMVDVAESKGVKIDYDKLSKLLNVLVVPIIAAKGKGVDKLEELLAKGDFLETYNDNNSHYYNILHFKSEAETYKYIEEILSQCLTYTSENTTTISEKLDKIFINKFLAYPIFLAIIYFIFQFTFSWVGQPLADLLDRGVNDWLVPHIQMVLSGTSNWFKSFIVDGIIGGVGSVIVFLPVILTLFLCISFLEDSGYMARVAFLMDKIIRKMGLSGKAFIPLIIGFGCSVPGVMSTRTLESEKDRKMTALLVPLMSCNARLPVYLIIAGALFKGHESIVVASLYALGIIVAFLVGILFKNTIFKKDDEPFIIELPEYKLPEVKSLAIHTWEKGKGFLRKAGTIIFSVSIIVWVLSNFNFSGMTEINSSFIAAIGKFISPIFIPLGFASWQNTVALLTGIMAKEVVVGTMGVIYGGNLTKVLPTVFTPLSAISFLVFVLLYTPCISLIATMKKEYGGKMAIFSVIYQLVLAWIVSFIVFNGGSLILRIF</sequence>
<evidence type="ECO:0000256" key="3">
    <source>
        <dbReference type="ARBA" id="ARBA00022448"/>
    </source>
</evidence>
<gene>
    <name evidence="19" type="ORF">Thert_00822</name>
</gene>
<feature type="binding site" evidence="15">
    <location>
        <begin position="111"/>
        <end position="114"/>
    </location>
    <ligand>
        <name>GTP</name>
        <dbReference type="ChEBI" id="CHEBI:37565"/>
        <label>1</label>
    </ligand>
</feature>
<evidence type="ECO:0000256" key="17">
    <source>
        <dbReference type="RuleBase" id="RU362098"/>
    </source>
</evidence>
<feature type="transmembrane region" description="Helical" evidence="17">
    <location>
        <begin position="501"/>
        <end position="521"/>
    </location>
</feature>
<dbReference type="Pfam" id="PF02421">
    <property type="entry name" value="FeoB_N"/>
    <property type="match status" value="1"/>
</dbReference>
<protein>
    <recommendedName>
        <fullName evidence="14 17">Ferrous iron transport protein B</fullName>
    </recommendedName>
</protein>
<organism evidence="19 20">
    <name type="scientific">Thermoanaerobacterium thermosaccharolyticum</name>
    <name type="common">Clostridium thermosaccharolyticum</name>
    <dbReference type="NCBI Taxonomy" id="1517"/>
    <lineage>
        <taxon>Bacteria</taxon>
        <taxon>Bacillati</taxon>
        <taxon>Bacillota</taxon>
        <taxon>Clostridia</taxon>
        <taxon>Thermoanaerobacterales</taxon>
        <taxon>Thermoanaerobacteraceae</taxon>
        <taxon>Thermoanaerobacterium</taxon>
    </lineage>
</organism>
<keyword evidence="6" id="KW-0997">Cell inner membrane</keyword>
<dbReference type="GO" id="GO:0005525">
    <property type="term" value="F:GTP binding"/>
    <property type="evidence" value="ECO:0007669"/>
    <property type="project" value="UniProtKB-KW"/>
</dbReference>
<feature type="binding site" evidence="16">
    <location>
        <position position="23"/>
    </location>
    <ligand>
        <name>Mg(2+)</name>
        <dbReference type="ChEBI" id="CHEBI:18420"/>
        <label>2</label>
    </ligand>
</feature>
<dbReference type="InterPro" id="IPR005225">
    <property type="entry name" value="Small_GTP-bd"/>
</dbReference>
<feature type="transmembrane region" description="Helical" evidence="17">
    <location>
        <begin position="448"/>
        <end position="467"/>
    </location>
</feature>
<keyword evidence="16" id="KW-0460">Magnesium</keyword>
<keyword evidence="7 17" id="KW-0812">Transmembrane</keyword>
<keyword evidence="3 17" id="KW-0813">Transport</keyword>
<dbReference type="FunFam" id="3.40.50.300:FF:000426">
    <property type="entry name" value="Ferrous iron transport protein B"/>
    <property type="match status" value="1"/>
</dbReference>
<evidence type="ECO:0000256" key="8">
    <source>
        <dbReference type="ARBA" id="ARBA00022741"/>
    </source>
</evidence>
<dbReference type="Pfam" id="PF07664">
    <property type="entry name" value="FeoB_C"/>
    <property type="match status" value="1"/>
</dbReference>
<dbReference type="InterPro" id="IPR003373">
    <property type="entry name" value="Fe2_transport_prot-B"/>
</dbReference>
<evidence type="ECO:0000256" key="2">
    <source>
        <dbReference type="ARBA" id="ARBA00004429"/>
    </source>
</evidence>
<dbReference type="PANTHER" id="PTHR43185">
    <property type="entry name" value="FERROUS IRON TRANSPORT PROTEIN B"/>
    <property type="match status" value="1"/>
</dbReference>
<feature type="binding site" evidence="15">
    <location>
        <begin position="8"/>
        <end position="15"/>
    </location>
    <ligand>
        <name>GTP</name>
        <dbReference type="ChEBI" id="CHEBI:37565"/>
        <label>1</label>
    </ligand>
</feature>
<keyword evidence="4" id="KW-1003">Cell membrane</keyword>
<keyword evidence="5 17" id="KW-0410">Iron transport</keyword>
<evidence type="ECO:0000256" key="5">
    <source>
        <dbReference type="ARBA" id="ARBA00022496"/>
    </source>
</evidence>
<evidence type="ECO:0000313" key="20">
    <source>
        <dbReference type="Proteomes" id="UP000214975"/>
    </source>
</evidence>
<dbReference type="GO" id="GO:0015093">
    <property type="term" value="F:ferrous iron transmembrane transporter activity"/>
    <property type="evidence" value="ECO:0007669"/>
    <property type="project" value="UniProtKB-UniRule"/>
</dbReference>
<comment type="similarity">
    <text evidence="17">Belongs to the TRAFAC class TrmE-Era-EngA-EngB-Septin-like GTPase superfamily. FeoB GTPase (TC 9.A.8) family.</text>
</comment>
<evidence type="ECO:0000256" key="9">
    <source>
        <dbReference type="ARBA" id="ARBA00022989"/>
    </source>
</evidence>
<dbReference type="PRINTS" id="PR00326">
    <property type="entry name" value="GTP1OBG"/>
</dbReference>
<feature type="transmembrane region" description="Helical" evidence="17">
    <location>
        <begin position="355"/>
        <end position="380"/>
    </location>
</feature>
<dbReference type="GO" id="GO:0005886">
    <property type="term" value="C:plasma membrane"/>
    <property type="evidence" value="ECO:0007669"/>
    <property type="project" value="UniProtKB-SubCell"/>
</dbReference>
<feature type="transmembrane region" description="Helical" evidence="17">
    <location>
        <begin position="320"/>
        <end position="343"/>
    </location>
</feature>
<evidence type="ECO:0000256" key="16">
    <source>
        <dbReference type="PIRSR" id="PIRSR603373-2"/>
    </source>
</evidence>
<keyword evidence="10 17" id="KW-0408">Iron</keyword>
<keyword evidence="11" id="KW-0406">Ion transport</keyword>
<dbReference type="Pfam" id="PF07670">
    <property type="entry name" value="Gate"/>
    <property type="match status" value="2"/>
</dbReference>
<feature type="binding site" evidence="15">
    <location>
        <begin position="33"/>
        <end position="37"/>
    </location>
    <ligand>
        <name>GTP</name>
        <dbReference type="ChEBI" id="CHEBI:37565"/>
        <label>1</label>
    </ligand>
</feature>
<evidence type="ECO:0000256" key="15">
    <source>
        <dbReference type="PIRSR" id="PIRSR603373-1"/>
    </source>
</evidence>
<feature type="transmembrane region" description="Helical" evidence="17">
    <location>
        <begin position="275"/>
        <end position="300"/>
    </location>
</feature>
<feature type="domain" description="FeoB-type G" evidence="18">
    <location>
        <begin position="1"/>
        <end position="160"/>
    </location>
</feature>
<feature type="binding site" evidence="16">
    <location>
        <position position="19"/>
    </location>
    <ligand>
        <name>Mg(2+)</name>
        <dbReference type="ChEBI" id="CHEBI:18420"/>
        <label>2</label>
    </ligand>
</feature>
<evidence type="ECO:0000256" key="6">
    <source>
        <dbReference type="ARBA" id="ARBA00022519"/>
    </source>
</evidence>
<dbReference type="PANTHER" id="PTHR43185:SF1">
    <property type="entry name" value="FE(2+) TRANSPORTER FEOB"/>
    <property type="match status" value="1"/>
</dbReference>
<feature type="transmembrane region" description="Helical" evidence="17">
    <location>
        <begin position="386"/>
        <end position="406"/>
    </location>
</feature>
<keyword evidence="16" id="KW-0479">Metal-binding</keyword>
<dbReference type="NCBIfam" id="TIGR00231">
    <property type="entry name" value="small_GTP"/>
    <property type="match status" value="1"/>
</dbReference>
<keyword evidence="13 17" id="KW-0472">Membrane</keyword>